<evidence type="ECO:0000313" key="6">
    <source>
        <dbReference type="EMBL" id="CAH0490698.1"/>
    </source>
</evidence>
<proteinExistence type="inferred from homology"/>
<dbReference type="InterPro" id="IPR041516">
    <property type="entry name" value="LACTB2_WH"/>
</dbReference>
<dbReference type="Pfam" id="PF00753">
    <property type="entry name" value="Lactamase_B"/>
    <property type="match status" value="1"/>
</dbReference>
<comment type="similarity">
    <text evidence="1">Belongs to the metallo-beta-lactamase superfamily. Glyoxalase II family.</text>
</comment>
<keyword evidence="8" id="KW-1185">Reference proteome</keyword>
<evidence type="ECO:0000256" key="2">
    <source>
        <dbReference type="ARBA" id="ARBA00022723"/>
    </source>
</evidence>
<dbReference type="AlphaFoldDB" id="A0AAV0TEJ2"/>
<dbReference type="SUPFAM" id="SSF56281">
    <property type="entry name" value="Metallo-hydrolase/oxidoreductase"/>
    <property type="match status" value="1"/>
</dbReference>
<evidence type="ECO:0000256" key="1">
    <source>
        <dbReference type="ARBA" id="ARBA00006759"/>
    </source>
</evidence>
<evidence type="ECO:0000256" key="4">
    <source>
        <dbReference type="ARBA" id="ARBA00022833"/>
    </source>
</evidence>
<keyword evidence="4" id="KW-0862">Zinc</keyword>
<dbReference type="GO" id="GO:0016787">
    <property type="term" value="F:hydrolase activity"/>
    <property type="evidence" value="ECO:0007669"/>
    <property type="project" value="UniProtKB-KW"/>
</dbReference>
<reference evidence="6 8" key="1">
    <citation type="submission" date="2021-11" db="EMBL/GenBank/DDBJ databases">
        <authorList>
            <person name="Islam A."/>
            <person name="Islam S."/>
            <person name="Flora M.S."/>
            <person name="Rahman M."/>
            <person name="Ziaur R.M."/>
            <person name="Epstein J.H."/>
            <person name="Hassan M."/>
            <person name="Klassen M."/>
            <person name="Woodard K."/>
            <person name="Webb A."/>
            <person name="Webby R.J."/>
            <person name="El Zowalaty M.E."/>
        </authorList>
    </citation>
    <scope>NUCLEOTIDE SEQUENCE [LARGE SCALE GENOMIC DNA]</scope>
    <source>
        <strain evidence="6">Pf1</strain>
    </source>
</reference>
<dbReference type="InterPro" id="IPR036388">
    <property type="entry name" value="WH-like_DNA-bd_sf"/>
</dbReference>
<keyword evidence="2" id="KW-0479">Metal-binding</keyword>
<dbReference type="Gene3D" id="3.60.15.10">
    <property type="entry name" value="Ribonuclease Z/Hydroxyacylglutathione hydrolase-like"/>
    <property type="match status" value="1"/>
</dbReference>
<dbReference type="GO" id="GO:0046872">
    <property type="term" value="F:metal ion binding"/>
    <property type="evidence" value="ECO:0007669"/>
    <property type="project" value="UniProtKB-KW"/>
</dbReference>
<dbReference type="EMBL" id="CAKLBC010001280">
    <property type="protein sequence ID" value="CAH0490698.1"/>
    <property type="molecule type" value="Genomic_DNA"/>
</dbReference>
<dbReference type="Proteomes" id="UP001159659">
    <property type="component" value="Unassembled WGS sequence"/>
</dbReference>
<dbReference type="PANTHER" id="PTHR23131:SF0">
    <property type="entry name" value="ENDORIBONUCLEASE LACTB2"/>
    <property type="match status" value="1"/>
</dbReference>
<dbReference type="CDD" id="cd07722">
    <property type="entry name" value="LACTB2-like_MBL-fold"/>
    <property type="match status" value="1"/>
</dbReference>
<dbReference type="Pfam" id="PF17778">
    <property type="entry name" value="WHD_BLACT"/>
    <property type="match status" value="1"/>
</dbReference>
<sequence length="377" mass="41971">MWSLLMTSGIFLAFCVWFLYPLALYHGSNGLVHVPILSLLRFSLKVRIQSWILWGFSRVFRNVPRLPAVDRLPNHVLRVLGNNPSQMTLDGTNVYIVGNGSSRVLIDSSDGNASFIKTLLQVCQCHGVREISDLLITHGHLDHVGGLLQLQKHYPAMKVWKYLPVNGRKGDGDGDRRLCLSNDESRQLGIQALVDGQKFQVPGSGVLTTIYTPGHCNDHVCFLLDSVEGQKASVLFSGDCVLGFGSCMFDSLPDLMSSLAKLNACGASAIYPGHGPMVSDAPTKILEYIAHRQQREDEVLAVLKKYSDHVEGLSSSDIVDRVYEPLPYVLRLSARKTVEKHLQKLLVEVRVRQIRRSGWFQTATYCLSEDIPRKLAS</sequence>
<dbReference type="Gene3D" id="1.10.10.10">
    <property type="entry name" value="Winged helix-like DNA-binding domain superfamily/Winged helix DNA-binding domain"/>
    <property type="match status" value="1"/>
</dbReference>
<dbReference type="InterPro" id="IPR001279">
    <property type="entry name" value="Metallo-B-lactamas"/>
</dbReference>
<evidence type="ECO:0000259" key="5">
    <source>
        <dbReference type="SMART" id="SM00849"/>
    </source>
</evidence>
<protein>
    <recommendedName>
        <fullName evidence="5">Metallo-beta-lactamase domain-containing protein</fullName>
    </recommendedName>
</protein>
<evidence type="ECO:0000313" key="7">
    <source>
        <dbReference type="EMBL" id="CAI5720678.1"/>
    </source>
</evidence>
<evidence type="ECO:0000313" key="9">
    <source>
        <dbReference type="Proteomes" id="UP001159659"/>
    </source>
</evidence>
<dbReference type="FunFam" id="3.60.15.10:FF:000041">
    <property type="entry name" value="Metallo-beta-lactamase domain protein"/>
    <property type="match status" value="1"/>
</dbReference>
<evidence type="ECO:0000313" key="8">
    <source>
        <dbReference type="Proteomes" id="UP001157938"/>
    </source>
</evidence>
<feature type="domain" description="Metallo-beta-lactamase" evidence="5">
    <location>
        <begin position="91"/>
        <end position="274"/>
    </location>
</feature>
<dbReference type="SMART" id="SM00849">
    <property type="entry name" value="Lactamase_B"/>
    <property type="match status" value="1"/>
</dbReference>
<organism evidence="7 9">
    <name type="scientific">Peronospora farinosa</name>
    <dbReference type="NCBI Taxonomy" id="134698"/>
    <lineage>
        <taxon>Eukaryota</taxon>
        <taxon>Sar</taxon>
        <taxon>Stramenopiles</taxon>
        <taxon>Oomycota</taxon>
        <taxon>Peronosporomycetes</taxon>
        <taxon>Peronosporales</taxon>
        <taxon>Peronosporaceae</taxon>
        <taxon>Peronospora</taxon>
    </lineage>
</organism>
<reference evidence="7" key="2">
    <citation type="submission" date="2022-12" db="EMBL/GenBank/DDBJ databases">
        <authorList>
            <person name="Webb A."/>
        </authorList>
    </citation>
    <scope>NUCLEOTIDE SEQUENCE</scope>
    <source>
        <strain evidence="7">Pf2</strain>
    </source>
</reference>
<name>A0AAV0TEJ2_9STRA</name>
<comment type="caution">
    <text evidence="7">The sequence shown here is derived from an EMBL/GenBank/DDBJ whole genome shotgun (WGS) entry which is preliminary data.</text>
</comment>
<keyword evidence="3" id="KW-0378">Hydrolase</keyword>
<gene>
    <name evidence="6" type="ORF">PFR001_LOCUS6010</name>
    <name evidence="7" type="ORF">PFR002_LOCUS4044</name>
</gene>
<evidence type="ECO:0000256" key="3">
    <source>
        <dbReference type="ARBA" id="ARBA00022801"/>
    </source>
</evidence>
<dbReference type="EMBL" id="CANTFK010000639">
    <property type="protein sequence ID" value="CAI5720678.1"/>
    <property type="molecule type" value="Genomic_DNA"/>
</dbReference>
<dbReference type="PANTHER" id="PTHR23131">
    <property type="entry name" value="ENDORIBONUCLEASE LACTB2"/>
    <property type="match status" value="1"/>
</dbReference>
<dbReference type="InterPro" id="IPR050662">
    <property type="entry name" value="Sec-metab_biosynth-thioest"/>
</dbReference>
<dbReference type="Proteomes" id="UP001157938">
    <property type="component" value="Unassembled WGS sequence"/>
</dbReference>
<dbReference type="InterPro" id="IPR036866">
    <property type="entry name" value="RibonucZ/Hydroxyglut_hydro"/>
</dbReference>
<accession>A0AAV0TEJ2</accession>
<dbReference type="InterPro" id="IPR047921">
    <property type="entry name" value="LACTB2-like_MBL-fold"/>
</dbReference>